<protein>
    <recommendedName>
        <fullName evidence="4">HEAT repeat domain-containing protein</fullName>
    </recommendedName>
</protein>
<dbReference type="Proteomes" id="UP000245802">
    <property type="component" value="Chromosome"/>
</dbReference>
<sequence length="188" mass="19584">MRSIVPFAAALALAGPGFSAQPAPDAATPAAELTRTKALKAKVSMEARDARLGDVLKEFAAQADARADMLILWAYGPGFPHAQRVTYRCKDKPVEDALAEVLKAAGGGLGYTVVSKDGDKRDGWVLLTAAAATAEDEKAAADRVAQAKKLIDGGKPDPAKTLLTLVVQKYGATKAAAEARELLAKLGK</sequence>
<gene>
    <name evidence="2" type="ORF">C1280_27330</name>
</gene>
<dbReference type="EMBL" id="CP025958">
    <property type="protein sequence ID" value="AWM40348.1"/>
    <property type="molecule type" value="Genomic_DNA"/>
</dbReference>
<dbReference type="OrthoDB" id="9768177at2"/>
<evidence type="ECO:0000313" key="2">
    <source>
        <dbReference type="EMBL" id="AWM40348.1"/>
    </source>
</evidence>
<keyword evidence="1" id="KW-0732">Signal</keyword>
<dbReference type="RefSeq" id="WP_010051486.1">
    <property type="nucleotide sequence ID" value="NZ_CP025958.1"/>
</dbReference>
<feature type="signal peptide" evidence="1">
    <location>
        <begin position="1"/>
        <end position="19"/>
    </location>
</feature>
<feature type="chain" id="PRO_5016458009" description="HEAT repeat domain-containing protein" evidence="1">
    <location>
        <begin position="20"/>
        <end position="188"/>
    </location>
</feature>
<name>A0A2Z3H3K5_9BACT</name>
<proteinExistence type="predicted"/>
<evidence type="ECO:0000313" key="3">
    <source>
        <dbReference type="Proteomes" id="UP000245802"/>
    </source>
</evidence>
<dbReference type="AlphaFoldDB" id="A0A2Z3H3K5"/>
<evidence type="ECO:0008006" key="4">
    <source>
        <dbReference type="Google" id="ProtNLM"/>
    </source>
</evidence>
<keyword evidence="3" id="KW-1185">Reference proteome</keyword>
<evidence type="ECO:0000256" key="1">
    <source>
        <dbReference type="SAM" id="SignalP"/>
    </source>
</evidence>
<dbReference type="KEGG" id="gog:C1280_27330"/>
<organism evidence="2 3">
    <name type="scientific">Gemmata obscuriglobus</name>
    <dbReference type="NCBI Taxonomy" id="114"/>
    <lineage>
        <taxon>Bacteria</taxon>
        <taxon>Pseudomonadati</taxon>
        <taxon>Planctomycetota</taxon>
        <taxon>Planctomycetia</taxon>
        <taxon>Gemmatales</taxon>
        <taxon>Gemmataceae</taxon>
        <taxon>Gemmata</taxon>
    </lineage>
</organism>
<reference evidence="2 3" key="1">
    <citation type="submission" date="2018-01" db="EMBL/GenBank/DDBJ databases">
        <title>G. obscuriglobus.</title>
        <authorList>
            <person name="Franke J."/>
            <person name="Blomberg W."/>
            <person name="Selmecki A."/>
        </authorList>
    </citation>
    <scope>NUCLEOTIDE SEQUENCE [LARGE SCALE GENOMIC DNA]</scope>
    <source>
        <strain evidence="2 3">DSM 5831</strain>
    </source>
</reference>
<accession>A0A2Z3H3K5</accession>